<accession>R9ZXR4</accession>
<sequence length="72" mass="8198">MAKIQIKHLDFECDNYVTVESCTATPYSRTKHIKIDFYDCTTSIIHPVILDVSTAIRLAKTLRTEINIVKGI</sequence>
<gene>
    <name evidence="1" type="ORF">Phi19:1_gp030</name>
</gene>
<name>R9ZXR4_9CAUD</name>
<dbReference type="KEGG" id="vg:16880944"/>
<protein>
    <submittedName>
        <fullName evidence="1">Uncharacterized protein</fullName>
    </submittedName>
</protein>
<proteinExistence type="predicted"/>
<dbReference type="GeneID" id="16880944"/>
<reference evidence="2" key="2">
    <citation type="submission" date="2013-03" db="EMBL/GenBank/DDBJ databases">
        <title>The Cellulophaga phages: a novel, diverse, and globally ubiquitous model system.</title>
        <authorList>
            <person name="Holmfeldt K."/>
            <person name="Solonenko N."/>
            <person name="Shah M."/>
            <person name="Corrier K."/>
            <person name="Riemann L."/>
            <person name="VerBerkmoes N.C."/>
            <person name="Sullivan M.B."/>
        </authorList>
    </citation>
    <scope>NUCLEOTIDE SEQUENCE [LARGE SCALE GENOMIC DNA]</scope>
</reference>
<organism evidence="1 2">
    <name type="scientific">Cellulophaga phage phi19:1</name>
    <dbReference type="NCBI Taxonomy" id="1327970"/>
    <lineage>
        <taxon>Viruses</taxon>
        <taxon>Duplodnaviria</taxon>
        <taxon>Heunggongvirae</taxon>
        <taxon>Uroviricota</taxon>
        <taxon>Caudoviricetes</taxon>
        <taxon>Assiduviridae</taxon>
        <taxon>Cellubavirus</taxon>
        <taxon>Cellubavirus phi19una</taxon>
    </lineage>
</organism>
<dbReference type="RefSeq" id="YP_008241723.1">
    <property type="nucleotide sequence ID" value="NC_021799.1"/>
</dbReference>
<reference evidence="1 2" key="1">
    <citation type="journal article" date="2013" name="Proc. Natl. Acad. Sci. U.S.A.">
        <title>Twelve previously unknown phage genera are ubiquitous in global oceans.</title>
        <authorList>
            <person name="Holmfeldt K."/>
            <person name="Solonenko N."/>
            <person name="Shah M."/>
            <person name="Corrier K."/>
            <person name="Riemann L."/>
            <person name="Verberkmoes N.C."/>
            <person name="Sullivan M.B."/>
        </authorList>
    </citation>
    <scope>NUCLEOTIDE SEQUENCE [LARGE SCALE GENOMIC DNA]</scope>
    <source>
        <strain evidence="1">Phi19:1</strain>
    </source>
</reference>
<evidence type="ECO:0000313" key="2">
    <source>
        <dbReference type="Proteomes" id="UP000014730"/>
    </source>
</evidence>
<keyword evidence="2" id="KW-1185">Reference proteome</keyword>
<dbReference type="OrthoDB" id="34642at10239"/>
<dbReference type="EMBL" id="KC821607">
    <property type="protein sequence ID" value="AGO47320.1"/>
    <property type="molecule type" value="Genomic_DNA"/>
</dbReference>
<evidence type="ECO:0000313" key="1">
    <source>
        <dbReference type="EMBL" id="AGO47320.1"/>
    </source>
</evidence>
<dbReference type="Proteomes" id="UP000014730">
    <property type="component" value="Segment"/>
</dbReference>